<dbReference type="Proteomes" id="UP000248484">
    <property type="component" value="Chromosome 17"/>
</dbReference>
<feature type="transmembrane region" description="Helical" evidence="1">
    <location>
        <begin position="6"/>
        <end position="28"/>
    </location>
</feature>
<keyword evidence="1" id="KW-0472">Membrane</keyword>
<keyword evidence="1" id="KW-1133">Transmembrane helix</keyword>
<sequence length="93" mass="10120">PPDTKVIFVATFSCLCLFLLFVAVFFIYRCTRHGKLAASVSGISARRARLFSSKPEESRGVTYVQLNTNALSEAASVPTEEPPGSCDYATLKV</sequence>
<accession>A0A9W2W7T6</accession>
<dbReference type="OrthoDB" id="9837241at2759"/>
<evidence type="ECO:0000313" key="2">
    <source>
        <dbReference type="Proteomes" id="UP000248484"/>
    </source>
</evidence>
<dbReference type="AlphaFoldDB" id="A0A9W2W7T6"/>
<dbReference type="GeneID" id="102986088"/>
<gene>
    <name evidence="3" type="primary">VSTM1</name>
</gene>
<dbReference type="RefSeq" id="XP_054935212.1">
    <property type="nucleotide sequence ID" value="XM_055079237.1"/>
</dbReference>
<dbReference type="CTD" id="284415"/>
<organism evidence="2 3">
    <name type="scientific">Physeter macrocephalus</name>
    <name type="common">Sperm whale</name>
    <name type="synonym">Physeter catodon</name>
    <dbReference type="NCBI Taxonomy" id="9755"/>
    <lineage>
        <taxon>Eukaryota</taxon>
        <taxon>Metazoa</taxon>
        <taxon>Chordata</taxon>
        <taxon>Craniata</taxon>
        <taxon>Vertebrata</taxon>
        <taxon>Euteleostomi</taxon>
        <taxon>Mammalia</taxon>
        <taxon>Eutheria</taxon>
        <taxon>Laurasiatheria</taxon>
        <taxon>Artiodactyla</taxon>
        <taxon>Whippomorpha</taxon>
        <taxon>Cetacea</taxon>
        <taxon>Odontoceti</taxon>
        <taxon>Physeteridae</taxon>
        <taxon>Physeter</taxon>
    </lineage>
</organism>
<proteinExistence type="predicted"/>
<feature type="non-terminal residue" evidence="3">
    <location>
        <position position="1"/>
    </location>
</feature>
<evidence type="ECO:0000313" key="3">
    <source>
        <dbReference type="RefSeq" id="XP_054935212.1"/>
    </source>
</evidence>
<dbReference type="KEGG" id="pcad:102986088"/>
<reference evidence="3" key="1">
    <citation type="submission" date="2025-08" db="UniProtKB">
        <authorList>
            <consortium name="RefSeq"/>
        </authorList>
    </citation>
    <scope>IDENTIFICATION</scope>
    <source>
        <tissue evidence="3">Muscle</tissue>
    </source>
</reference>
<evidence type="ECO:0000256" key="1">
    <source>
        <dbReference type="SAM" id="Phobius"/>
    </source>
</evidence>
<name>A0A9W2W7T6_PHYMC</name>
<keyword evidence="1 3" id="KW-0812">Transmembrane</keyword>
<keyword evidence="2" id="KW-1185">Reference proteome</keyword>
<protein>
    <submittedName>
        <fullName evidence="3">V-set and transmembrane domain-containing protein 1</fullName>
    </submittedName>
</protein>